<dbReference type="InterPro" id="IPR012902">
    <property type="entry name" value="N_methyl_site"/>
</dbReference>
<dbReference type="PROSITE" id="PS00409">
    <property type="entry name" value="PROKAR_NTER_METHYL"/>
    <property type="match status" value="1"/>
</dbReference>
<keyword evidence="1" id="KW-0812">Transmembrane</keyword>
<accession>A0A936F3M2</accession>
<dbReference type="Proteomes" id="UP000709959">
    <property type="component" value="Unassembled WGS sequence"/>
</dbReference>
<evidence type="ECO:0000256" key="1">
    <source>
        <dbReference type="SAM" id="Phobius"/>
    </source>
</evidence>
<name>A0A936F3M2_9BACT</name>
<proteinExistence type="predicted"/>
<dbReference type="AlphaFoldDB" id="A0A936F3M2"/>
<keyword evidence="1" id="KW-0472">Membrane</keyword>
<comment type="caution">
    <text evidence="2">The sequence shown here is derived from an EMBL/GenBank/DDBJ whole genome shotgun (WGS) entry which is preliminary data.</text>
</comment>
<protein>
    <submittedName>
        <fullName evidence="2">Prepilin-type N-terminal cleavage/methylation domain-containing protein</fullName>
    </submittedName>
</protein>
<evidence type="ECO:0000313" key="2">
    <source>
        <dbReference type="EMBL" id="MBK8573519.1"/>
    </source>
</evidence>
<keyword evidence="1" id="KW-1133">Transmembrane helix</keyword>
<gene>
    <name evidence="2" type="ORF">IPN91_13000</name>
</gene>
<evidence type="ECO:0000313" key="3">
    <source>
        <dbReference type="Proteomes" id="UP000709959"/>
    </source>
</evidence>
<reference evidence="2 3" key="1">
    <citation type="submission" date="2020-10" db="EMBL/GenBank/DDBJ databases">
        <title>Connecting structure to function with the recovery of over 1000 high-quality activated sludge metagenome-assembled genomes encoding full-length rRNA genes using long-read sequencing.</title>
        <authorList>
            <person name="Singleton C.M."/>
            <person name="Petriglieri F."/>
            <person name="Kristensen J.M."/>
            <person name="Kirkegaard R.H."/>
            <person name="Michaelsen T.Y."/>
            <person name="Andersen M.H."/>
            <person name="Karst S.M."/>
            <person name="Dueholm M.S."/>
            <person name="Nielsen P.H."/>
            <person name="Albertsen M."/>
        </authorList>
    </citation>
    <scope>NUCLEOTIDE SEQUENCE [LARGE SCALE GENOMIC DNA]</scope>
    <source>
        <strain evidence="2">OdNE_18-Q3-R46-58_MAXAC.008</strain>
    </source>
</reference>
<dbReference type="EMBL" id="JADKCH010000021">
    <property type="protein sequence ID" value="MBK8573519.1"/>
    <property type="molecule type" value="Genomic_DNA"/>
</dbReference>
<organism evidence="2 3">
    <name type="scientific">Candidatus Geothrix odensensis</name>
    <dbReference type="NCBI Taxonomy" id="2954440"/>
    <lineage>
        <taxon>Bacteria</taxon>
        <taxon>Pseudomonadati</taxon>
        <taxon>Acidobacteriota</taxon>
        <taxon>Holophagae</taxon>
        <taxon>Holophagales</taxon>
        <taxon>Holophagaceae</taxon>
        <taxon>Geothrix</taxon>
    </lineage>
</organism>
<sequence>MARHGRHEASGFSLVELLVAVLFIGILMAGMANVFKSSVTTLSTSSEGISSARRNRMSIDLLYDDLNHAGLYLSDLSSPPKLSTTNPAFYIIPNVAITGAGADDPAAADQLFFYLDEPLPFEGTLSGTGGAGAGKNLARNAAELVLAGVAPDPAIDSTFTIDCKDASYAAMIKQGYSVVFKDAWETFFVQGAPTLSGASLTIQLGASPTVGTTGTGPSGAPPKAKHILGSDVLFFRPAQVVRYSVKMKLFDPQKATGVPCLVRDQGTYDATGFVADAAQESIVAENVAGFKAYLSADSGQTWAGYGKTYTGLAAGWNNGLRAELDTQLASAGRQDYQTTQGREDWIRSIPTLVRLDITTRTAVKRAEYSATPLTSAAYKDFTQSLVIVPRHFGLSMN</sequence>
<feature type="transmembrane region" description="Helical" evidence="1">
    <location>
        <begin position="12"/>
        <end position="35"/>
    </location>
</feature>